<dbReference type="PIRSF" id="PIRSF039090">
    <property type="entry name" value="Flis"/>
    <property type="match status" value="1"/>
</dbReference>
<dbReference type="GO" id="GO:0044780">
    <property type="term" value="P:bacterial-type flagellum assembly"/>
    <property type="evidence" value="ECO:0007669"/>
    <property type="project" value="InterPro"/>
</dbReference>
<evidence type="ECO:0000256" key="5">
    <source>
        <dbReference type="ARBA" id="ARBA00023186"/>
    </source>
</evidence>
<keyword evidence="5" id="KW-0143">Chaperone</keyword>
<evidence type="ECO:0000256" key="1">
    <source>
        <dbReference type="ARBA" id="ARBA00004514"/>
    </source>
</evidence>
<dbReference type="KEGG" id="bco:Bcell_3600"/>
<keyword evidence="7" id="KW-0969">Cilium</keyword>
<dbReference type="AlphaFoldDB" id="E6TS72"/>
<protein>
    <recommendedName>
        <fullName evidence="6">Flagellar secretion chaperone FliS</fullName>
    </recommendedName>
</protein>
<evidence type="ECO:0000256" key="4">
    <source>
        <dbReference type="ARBA" id="ARBA00022795"/>
    </source>
</evidence>
<dbReference type="HOGENOM" id="CLU_080373_3_2_9"/>
<comment type="subcellular location">
    <subcellularLocation>
        <location evidence="1 6">Cytoplasm</location>
        <location evidence="1 6">Cytosol</location>
    </subcellularLocation>
</comment>
<evidence type="ECO:0000313" key="7">
    <source>
        <dbReference type="EMBL" id="ADU31841.1"/>
    </source>
</evidence>
<dbReference type="EMBL" id="CP002394">
    <property type="protein sequence ID" value="ADU31841.1"/>
    <property type="molecule type" value="Genomic_DNA"/>
</dbReference>
<gene>
    <name evidence="7" type="ordered locus">Bcell_3600</name>
</gene>
<accession>E6TS72</accession>
<dbReference type="GO" id="GO:0071973">
    <property type="term" value="P:bacterial-type flagellum-dependent cell motility"/>
    <property type="evidence" value="ECO:0007669"/>
    <property type="project" value="TreeGrafter"/>
</dbReference>
<dbReference type="CDD" id="cd16098">
    <property type="entry name" value="FliS"/>
    <property type="match status" value="1"/>
</dbReference>
<evidence type="ECO:0000313" key="8">
    <source>
        <dbReference type="Proteomes" id="UP000001401"/>
    </source>
</evidence>
<keyword evidence="4 6" id="KW-1005">Bacterial flagellum biogenesis</keyword>
<dbReference type="InterPro" id="IPR036584">
    <property type="entry name" value="FliS_sf"/>
</dbReference>
<dbReference type="STRING" id="649639.Bcell_3600"/>
<evidence type="ECO:0000256" key="2">
    <source>
        <dbReference type="ARBA" id="ARBA00008787"/>
    </source>
</evidence>
<keyword evidence="7" id="KW-0966">Cell projection</keyword>
<proteinExistence type="inferred from homology"/>
<keyword evidence="3 6" id="KW-0963">Cytoplasm</keyword>
<comment type="similarity">
    <text evidence="2 6">Belongs to the FliS family.</text>
</comment>
<dbReference type="InterPro" id="IPR003713">
    <property type="entry name" value="FliS"/>
</dbReference>
<dbReference type="eggNOG" id="COG1516">
    <property type="taxonomic scope" value="Bacteria"/>
</dbReference>
<dbReference type="NCBIfam" id="TIGR00208">
    <property type="entry name" value="fliS"/>
    <property type="match status" value="1"/>
</dbReference>
<dbReference type="Proteomes" id="UP000001401">
    <property type="component" value="Chromosome"/>
</dbReference>
<dbReference type="Gene3D" id="1.20.120.340">
    <property type="entry name" value="Flagellar protein FliS"/>
    <property type="match status" value="1"/>
</dbReference>
<dbReference type="PANTHER" id="PTHR34773:SF1">
    <property type="entry name" value="FLAGELLAR SECRETION CHAPERONE FLIS"/>
    <property type="match status" value="1"/>
</dbReference>
<keyword evidence="7" id="KW-0282">Flagellum</keyword>
<evidence type="ECO:0000256" key="6">
    <source>
        <dbReference type="PIRNR" id="PIRNR039090"/>
    </source>
</evidence>
<keyword evidence="8" id="KW-1185">Reference proteome</keyword>
<dbReference type="Pfam" id="PF02561">
    <property type="entry name" value="FliS"/>
    <property type="match status" value="1"/>
</dbReference>
<name>E6TS72_EVAC2</name>
<reference evidence="7" key="1">
    <citation type="submission" date="2010-12" db="EMBL/GenBank/DDBJ databases">
        <title>Complete sequence of Bacillus cellulosilyticus DSM 2522.</title>
        <authorList>
            <consortium name="US DOE Joint Genome Institute"/>
            <person name="Lucas S."/>
            <person name="Copeland A."/>
            <person name="Lapidus A."/>
            <person name="Cheng J.-F."/>
            <person name="Bruce D."/>
            <person name="Goodwin L."/>
            <person name="Pitluck S."/>
            <person name="Chertkov O."/>
            <person name="Detter J.C."/>
            <person name="Han C."/>
            <person name="Tapia R."/>
            <person name="Land M."/>
            <person name="Hauser L."/>
            <person name="Jeffries C."/>
            <person name="Kyrpides N."/>
            <person name="Ivanova N."/>
            <person name="Mikhailova N."/>
            <person name="Brumm P."/>
            <person name="Mead D."/>
            <person name="Woyke T."/>
        </authorList>
    </citation>
    <scope>NUCLEOTIDE SEQUENCE [LARGE SCALE GENOMIC DNA]</scope>
    <source>
        <strain evidence="7">DSM 2522</strain>
    </source>
</reference>
<sequence>MMAVNNPYANYKQKAAETKTPGELTLMLYEGCLKFIKQAGKAMDEENYQDKNTNLIKAQNIVKELMVTLKTDTEVAIGMLQMYDFILSRLTDANINNDVDALKEAEEFVVEFRDTWKQVIQIDRKQRHGVGVGGGSSK</sequence>
<evidence type="ECO:0000256" key="3">
    <source>
        <dbReference type="ARBA" id="ARBA00022490"/>
    </source>
</evidence>
<dbReference type="PANTHER" id="PTHR34773">
    <property type="entry name" value="FLAGELLAR SECRETION CHAPERONE FLIS"/>
    <property type="match status" value="1"/>
</dbReference>
<dbReference type="SUPFAM" id="SSF101116">
    <property type="entry name" value="Flagellar export chaperone FliS"/>
    <property type="match status" value="1"/>
</dbReference>
<dbReference type="GO" id="GO:0005829">
    <property type="term" value="C:cytosol"/>
    <property type="evidence" value="ECO:0007669"/>
    <property type="project" value="UniProtKB-SubCell"/>
</dbReference>
<organism evidence="7 8">
    <name type="scientific">Evansella cellulosilytica (strain ATCC 21833 / DSM 2522 / FERM P-1141 / JCM 9156 / N-4)</name>
    <name type="common">Bacillus cellulosilyticus</name>
    <dbReference type="NCBI Taxonomy" id="649639"/>
    <lineage>
        <taxon>Bacteria</taxon>
        <taxon>Bacillati</taxon>
        <taxon>Bacillota</taxon>
        <taxon>Bacilli</taxon>
        <taxon>Bacillales</taxon>
        <taxon>Bacillaceae</taxon>
        <taxon>Evansella</taxon>
    </lineage>
</organism>